<protein>
    <submittedName>
        <fullName evidence="4">Anti-sigma-factor antagonist</fullName>
    </submittedName>
</protein>
<dbReference type="Pfam" id="PF01740">
    <property type="entry name" value="STAS"/>
    <property type="match status" value="1"/>
</dbReference>
<keyword evidence="1" id="KW-0175">Coiled coil</keyword>
<feature type="domain" description="STAS" evidence="3">
    <location>
        <begin position="250"/>
        <end position="361"/>
    </location>
</feature>
<feature type="coiled-coil region" evidence="1">
    <location>
        <begin position="215"/>
        <end position="245"/>
    </location>
</feature>
<dbReference type="CDD" id="cd07041">
    <property type="entry name" value="STAS_RsbR_RsbS_like"/>
    <property type="match status" value="1"/>
</dbReference>
<organism evidence="4 5">
    <name type="scientific">Roseiflexus castenholzii (strain DSM 13941 / HLO8)</name>
    <dbReference type="NCBI Taxonomy" id="383372"/>
    <lineage>
        <taxon>Bacteria</taxon>
        <taxon>Bacillati</taxon>
        <taxon>Chloroflexota</taxon>
        <taxon>Chloroflexia</taxon>
        <taxon>Chloroflexales</taxon>
        <taxon>Roseiflexineae</taxon>
        <taxon>Roseiflexaceae</taxon>
        <taxon>Roseiflexus</taxon>
    </lineage>
</organism>
<keyword evidence="2" id="KW-1133">Transmembrane helix</keyword>
<dbReference type="HOGENOM" id="CLU_061564_1_0_0"/>
<dbReference type="Gene3D" id="3.30.750.24">
    <property type="entry name" value="STAS domain"/>
    <property type="match status" value="1"/>
</dbReference>
<evidence type="ECO:0000259" key="3">
    <source>
        <dbReference type="PROSITE" id="PS50801"/>
    </source>
</evidence>
<dbReference type="PROSITE" id="PS50801">
    <property type="entry name" value="STAS"/>
    <property type="match status" value="1"/>
</dbReference>
<dbReference type="InterPro" id="IPR036513">
    <property type="entry name" value="STAS_dom_sf"/>
</dbReference>
<dbReference type="EMBL" id="CP000804">
    <property type="protein sequence ID" value="ABU60223.1"/>
    <property type="molecule type" value="Genomic_DNA"/>
</dbReference>
<evidence type="ECO:0000256" key="2">
    <source>
        <dbReference type="SAM" id="Phobius"/>
    </source>
</evidence>
<feature type="transmembrane region" description="Helical" evidence="2">
    <location>
        <begin position="78"/>
        <end position="98"/>
    </location>
</feature>
<dbReference type="eggNOG" id="COG1366">
    <property type="taxonomic scope" value="Bacteria"/>
</dbReference>
<feature type="transmembrane region" description="Helical" evidence="2">
    <location>
        <begin position="52"/>
        <end position="71"/>
    </location>
</feature>
<feature type="transmembrane region" description="Helical" evidence="2">
    <location>
        <begin position="25"/>
        <end position="46"/>
    </location>
</feature>
<dbReference type="KEGG" id="rca:Rcas_4193"/>
<gene>
    <name evidence="4" type="ordered locus">Rcas_4193</name>
</gene>
<keyword evidence="5" id="KW-1185">Reference proteome</keyword>
<reference evidence="4 5" key="1">
    <citation type="submission" date="2007-08" db="EMBL/GenBank/DDBJ databases">
        <title>Complete sequence of Roseiflexus castenholzii DSM 13941.</title>
        <authorList>
            <consortium name="US DOE Joint Genome Institute"/>
            <person name="Copeland A."/>
            <person name="Lucas S."/>
            <person name="Lapidus A."/>
            <person name="Barry K."/>
            <person name="Glavina del Rio T."/>
            <person name="Dalin E."/>
            <person name="Tice H."/>
            <person name="Pitluck S."/>
            <person name="Thompson L.S."/>
            <person name="Brettin T."/>
            <person name="Bruce D."/>
            <person name="Detter J.C."/>
            <person name="Han C."/>
            <person name="Tapia R."/>
            <person name="Schmutz J."/>
            <person name="Larimer F."/>
            <person name="Land M."/>
            <person name="Hauser L."/>
            <person name="Kyrpides N."/>
            <person name="Mikhailova N."/>
            <person name="Bryant D.A."/>
            <person name="Hanada S."/>
            <person name="Tsukatani Y."/>
            <person name="Richardson P."/>
        </authorList>
    </citation>
    <scope>NUCLEOTIDE SEQUENCE [LARGE SCALE GENOMIC DNA]</scope>
    <source>
        <strain evidence="5">DSM 13941 / HLO8</strain>
    </source>
</reference>
<dbReference type="Proteomes" id="UP000000263">
    <property type="component" value="Chromosome"/>
</dbReference>
<dbReference type="STRING" id="383372.Rcas_4193"/>
<accession>A7NRM7</accession>
<name>A7NRM7_ROSCS</name>
<feature type="transmembrane region" description="Helical" evidence="2">
    <location>
        <begin position="128"/>
        <end position="154"/>
    </location>
</feature>
<sequence>MPAMNDTDVLSQVIERQQTPALQRILIAISSAALVALIVFFAALGVNPTGGVPATGAIVVMITSMTGVAVLRRGRFRMAVVIASSGLVGAVFLVTVIYGYPAAAAFLLVTLIPVILTGLLIETSRLIAVAVASGLIPAFIFFLKPALAPFIAAVRPPADLTIVAVALFLLVLFVITTIIASFGPVLRQALTTALVRGQELERLRDSLEMMVQERTTDLQAALRAVEQREAQLQQALTDLRASQETVRKLSAPVLPVLPGVLVAPLIGAIDEARAEAFVSNVLHAIERERARHVIFDITGVPLVDTQVARMILSAADAAHLLGAKVTLVGIRPEVAQTVVGLGVTLGQIRTFANLQQAISALHDVSSAGVHRQNAPAGMDARLPAARDA</sequence>
<evidence type="ECO:0000313" key="5">
    <source>
        <dbReference type="Proteomes" id="UP000000263"/>
    </source>
</evidence>
<keyword evidence="2" id="KW-0472">Membrane</keyword>
<dbReference type="AlphaFoldDB" id="A7NRM7"/>
<evidence type="ECO:0000313" key="4">
    <source>
        <dbReference type="EMBL" id="ABU60223.1"/>
    </source>
</evidence>
<dbReference type="PANTHER" id="PTHR33745">
    <property type="entry name" value="RSBT ANTAGONIST PROTEIN RSBS-RELATED"/>
    <property type="match status" value="1"/>
</dbReference>
<dbReference type="SUPFAM" id="SSF52091">
    <property type="entry name" value="SpoIIaa-like"/>
    <property type="match status" value="1"/>
</dbReference>
<dbReference type="InterPro" id="IPR002645">
    <property type="entry name" value="STAS_dom"/>
</dbReference>
<dbReference type="InterPro" id="IPR051932">
    <property type="entry name" value="Bact_StressResp_Reg"/>
</dbReference>
<feature type="transmembrane region" description="Helical" evidence="2">
    <location>
        <begin position="160"/>
        <end position="186"/>
    </location>
</feature>
<evidence type="ECO:0000256" key="1">
    <source>
        <dbReference type="SAM" id="Coils"/>
    </source>
</evidence>
<proteinExistence type="predicted"/>
<feature type="transmembrane region" description="Helical" evidence="2">
    <location>
        <begin position="104"/>
        <end position="121"/>
    </location>
</feature>
<keyword evidence="2" id="KW-0812">Transmembrane</keyword>
<dbReference type="PANTHER" id="PTHR33745:SF1">
    <property type="entry name" value="RSBT ANTAGONIST PROTEIN RSBS"/>
    <property type="match status" value="1"/>
</dbReference>
<dbReference type="eggNOG" id="COG4191">
    <property type="taxonomic scope" value="Bacteria"/>
</dbReference>